<name>A0A7C4D833_STAMA</name>
<dbReference type="PANTHER" id="PTHR43432:SF3">
    <property type="entry name" value="SLR0285 PROTEIN"/>
    <property type="match status" value="1"/>
</dbReference>
<dbReference type="InterPro" id="IPR007197">
    <property type="entry name" value="rSAM"/>
</dbReference>
<protein>
    <submittedName>
        <fullName evidence="5">Radical SAM protein</fullName>
    </submittedName>
</protein>
<evidence type="ECO:0000256" key="3">
    <source>
        <dbReference type="ARBA" id="ARBA00023014"/>
    </source>
</evidence>
<dbReference type="InterPro" id="IPR058240">
    <property type="entry name" value="rSAM_sf"/>
</dbReference>
<evidence type="ECO:0000256" key="2">
    <source>
        <dbReference type="ARBA" id="ARBA00023004"/>
    </source>
</evidence>
<comment type="caution">
    <text evidence="5">The sequence shown here is derived from an EMBL/GenBank/DDBJ whole genome shotgun (WGS) entry which is preliminary data.</text>
</comment>
<accession>A0A7C4D833</accession>
<dbReference type="EMBL" id="DTBJ01000041">
    <property type="protein sequence ID" value="HGM58962.1"/>
    <property type="molecule type" value="Genomic_DNA"/>
</dbReference>
<proteinExistence type="predicted"/>
<keyword evidence="1" id="KW-0479">Metal-binding</keyword>
<dbReference type="Gene3D" id="3.80.30.30">
    <property type="match status" value="1"/>
</dbReference>
<dbReference type="SUPFAM" id="SSF102114">
    <property type="entry name" value="Radical SAM enzymes"/>
    <property type="match status" value="1"/>
</dbReference>
<dbReference type="Pfam" id="PF04055">
    <property type="entry name" value="Radical_SAM"/>
    <property type="match status" value="1"/>
</dbReference>
<sequence>MNSRFSVLRLFDPWKNPLCTCRSKYSLHPYTGCSHQCLYCYATAYIGRRNSYPKEDFIRKLKRDLSRADRRLFVNISTSSDPYPPIEKNLMLTRRALEILVNEGFKILITTKSDLVSRDIDLLSKTTSVVSITITTLDEELAKIIEPYAPNPMDRLKAVEKLLSKGIPVCVRIDPIIPGLNDDLLSLKNLISTLSSIGVQHIVTSTYKARFDSLNRLIKLFPEKRDYWLKLYIGDGERIDGYMYLKREVRFKILEPIIRFSVEQGLSVATCREGLGPEFLRAPSCDGQHLAINNSLRR</sequence>
<evidence type="ECO:0000256" key="1">
    <source>
        <dbReference type="ARBA" id="ARBA00022723"/>
    </source>
</evidence>
<dbReference type="CDD" id="cd01335">
    <property type="entry name" value="Radical_SAM"/>
    <property type="match status" value="1"/>
</dbReference>
<dbReference type="SFLD" id="SFLDG01084">
    <property type="entry name" value="Uncharacterised_Radical_SAM_Su"/>
    <property type="match status" value="1"/>
</dbReference>
<dbReference type="GO" id="GO:0003824">
    <property type="term" value="F:catalytic activity"/>
    <property type="evidence" value="ECO:0007669"/>
    <property type="project" value="InterPro"/>
</dbReference>
<keyword evidence="2" id="KW-0408">Iron</keyword>
<gene>
    <name evidence="5" type="ORF">ENU14_05205</name>
</gene>
<dbReference type="GO" id="GO:0051536">
    <property type="term" value="F:iron-sulfur cluster binding"/>
    <property type="evidence" value="ECO:0007669"/>
    <property type="project" value="UniProtKB-KW"/>
</dbReference>
<feature type="domain" description="Radical SAM core" evidence="4">
    <location>
        <begin position="19"/>
        <end position="252"/>
    </location>
</feature>
<dbReference type="AlphaFoldDB" id="A0A7C4D833"/>
<dbReference type="SMART" id="SM00729">
    <property type="entry name" value="Elp3"/>
    <property type="match status" value="1"/>
</dbReference>
<evidence type="ECO:0000313" key="5">
    <source>
        <dbReference type="EMBL" id="HGM58962.1"/>
    </source>
</evidence>
<organism evidence="5">
    <name type="scientific">Staphylothermus marinus</name>
    <dbReference type="NCBI Taxonomy" id="2280"/>
    <lineage>
        <taxon>Archaea</taxon>
        <taxon>Thermoproteota</taxon>
        <taxon>Thermoprotei</taxon>
        <taxon>Desulfurococcales</taxon>
        <taxon>Desulfurococcaceae</taxon>
        <taxon>Staphylothermus</taxon>
    </lineage>
</organism>
<dbReference type="InterPro" id="IPR006638">
    <property type="entry name" value="Elp3/MiaA/NifB-like_rSAM"/>
</dbReference>
<dbReference type="SFLD" id="SFLDS00029">
    <property type="entry name" value="Radical_SAM"/>
    <property type="match status" value="1"/>
</dbReference>
<evidence type="ECO:0000259" key="4">
    <source>
        <dbReference type="PROSITE" id="PS51918"/>
    </source>
</evidence>
<dbReference type="PANTHER" id="PTHR43432">
    <property type="entry name" value="SLR0285 PROTEIN"/>
    <property type="match status" value="1"/>
</dbReference>
<dbReference type="InterPro" id="IPR040086">
    <property type="entry name" value="MJ0683-like"/>
</dbReference>
<reference evidence="5" key="1">
    <citation type="journal article" date="2020" name="mSystems">
        <title>Genome- and Community-Level Interaction Insights into Carbon Utilization and Element Cycling Functions of Hydrothermarchaeota in Hydrothermal Sediment.</title>
        <authorList>
            <person name="Zhou Z."/>
            <person name="Liu Y."/>
            <person name="Xu W."/>
            <person name="Pan J."/>
            <person name="Luo Z.H."/>
            <person name="Li M."/>
        </authorList>
    </citation>
    <scope>NUCLEOTIDE SEQUENCE [LARGE SCALE GENOMIC DNA]</scope>
    <source>
        <strain evidence="5">SpSt-642</strain>
    </source>
</reference>
<dbReference type="GO" id="GO:0046872">
    <property type="term" value="F:metal ion binding"/>
    <property type="evidence" value="ECO:0007669"/>
    <property type="project" value="UniProtKB-KW"/>
</dbReference>
<dbReference type="PROSITE" id="PS51918">
    <property type="entry name" value="RADICAL_SAM"/>
    <property type="match status" value="1"/>
</dbReference>
<keyword evidence="3" id="KW-0411">Iron-sulfur</keyword>